<evidence type="ECO:0000313" key="2">
    <source>
        <dbReference type="EMBL" id="CAL4178932.1"/>
    </source>
</evidence>
<feature type="non-terminal residue" evidence="2">
    <location>
        <position position="101"/>
    </location>
</feature>
<evidence type="ECO:0000313" key="3">
    <source>
        <dbReference type="Proteomes" id="UP001497623"/>
    </source>
</evidence>
<gene>
    <name evidence="2" type="ORF">MNOR_LOCUS35090</name>
</gene>
<feature type="compositionally biased region" description="Low complexity" evidence="1">
    <location>
        <begin position="75"/>
        <end position="84"/>
    </location>
</feature>
<feature type="region of interest" description="Disordered" evidence="1">
    <location>
        <begin position="17"/>
        <end position="101"/>
    </location>
</feature>
<evidence type="ECO:0000256" key="1">
    <source>
        <dbReference type="SAM" id="MobiDB-lite"/>
    </source>
</evidence>
<name>A0AAV2SA96_MEGNR</name>
<feature type="compositionally biased region" description="Polar residues" evidence="1">
    <location>
        <begin position="49"/>
        <end position="61"/>
    </location>
</feature>
<feature type="compositionally biased region" description="Low complexity" evidence="1">
    <location>
        <begin position="28"/>
        <end position="40"/>
    </location>
</feature>
<reference evidence="2 3" key="1">
    <citation type="submission" date="2024-05" db="EMBL/GenBank/DDBJ databases">
        <authorList>
            <person name="Wallberg A."/>
        </authorList>
    </citation>
    <scope>NUCLEOTIDE SEQUENCE [LARGE SCALE GENOMIC DNA]</scope>
</reference>
<proteinExistence type="predicted"/>
<dbReference type="Proteomes" id="UP001497623">
    <property type="component" value="Unassembled WGS sequence"/>
</dbReference>
<accession>A0AAV2SA96</accession>
<dbReference type="EMBL" id="CAXKWB010056919">
    <property type="protein sequence ID" value="CAL4178932.1"/>
    <property type="molecule type" value="Genomic_DNA"/>
</dbReference>
<keyword evidence="3" id="KW-1185">Reference proteome</keyword>
<feature type="non-terminal residue" evidence="2">
    <location>
        <position position="1"/>
    </location>
</feature>
<organism evidence="2 3">
    <name type="scientific">Meganyctiphanes norvegica</name>
    <name type="common">Northern krill</name>
    <name type="synonym">Thysanopoda norvegica</name>
    <dbReference type="NCBI Taxonomy" id="48144"/>
    <lineage>
        <taxon>Eukaryota</taxon>
        <taxon>Metazoa</taxon>
        <taxon>Ecdysozoa</taxon>
        <taxon>Arthropoda</taxon>
        <taxon>Crustacea</taxon>
        <taxon>Multicrustacea</taxon>
        <taxon>Malacostraca</taxon>
        <taxon>Eumalacostraca</taxon>
        <taxon>Eucarida</taxon>
        <taxon>Euphausiacea</taxon>
        <taxon>Euphausiidae</taxon>
        <taxon>Meganyctiphanes</taxon>
    </lineage>
</organism>
<comment type="caution">
    <text evidence="2">The sequence shown here is derived from an EMBL/GenBank/DDBJ whole genome shotgun (WGS) entry which is preliminary data.</text>
</comment>
<sequence>ASLSTCSTVTLGSGIAIGGANTPGSGGASVVTTTGTTSTPVEDDDAFQNCATPQLVGTPNDTMRLPPTITKDIPSTNTTSVSTTPANRRQKSLDPLDQSSF</sequence>
<protein>
    <submittedName>
        <fullName evidence="2">Uncharacterized protein</fullName>
    </submittedName>
</protein>
<dbReference type="AlphaFoldDB" id="A0AAV2SA96"/>